<evidence type="ECO:0000256" key="2">
    <source>
        <dbReference type="ARBA" id="ARBA00022448"/>
    </source>
</evidence>
<dbReference type="STRING" id="479431.Namu_3056"/>
<dbReference type="RefSeq" id="WP_015748260.1">
    <property type="nucleotide sequence ID" value="NC_013235.1"/>
</dbReference>
<evidence type="ECO:0000256" key="1">
    <source>
        <dbReference type="ARBA" id="ARBA00005417"/>
    </source>
</evidence>
<feature type="domain" description="ABC transporter" evidence="6">
    <location>
        <begin position="4"/>
        <end position="238"/>
    </location>
</feature>
<keyword evidence="8" id="KW-1185">Reference proteome</keyword>
<dbReference type="SUPFAM" id="SSF52540">
    <property type="entry name" value="P-loop containing nucleoside triphosphate hydrolases"/>
    <property type="match status" value="1"/>
</dbReference>
<dbReference type="GO" id="GO:0015658">
    <property type="term" value="F:branched-chain amino acid transmembrane transporter activity"/>
    <property type="evidence" value="ECO:0007669"/>
    <property type="project" value="InterPro"/>
</dbReference>
<evidence type="ECO:0000259" key="6">
    <source>
        <dbReference type="PROSITE" id="PS50893"/>
    </source>
</evidence>
<sequence length="239" mass="25817">MPLLEIKDMAVAYGRIEALHGISISVEKGELVTLIGANGAGKTTTMRAISGVRPLSRGSIIFDGQDITKMKAYKRVIAGIVQSPEGRGVFPGMTVQENLDMGHYGRKFESKAAYQETLDKVFELFPRLAERRSQVGGTMSGGEQQMVAIGRALMARPRVLLLDEPSMGLAPMVIQQIFRIISEINATGVTILLVEQNAQQALSRSSRAYILETGEVVKTGPGKELLADPAIKEAYLGVA</sequence>
<evidence type="ECO:0000313" key="7">
    <source>
        <dbReference type="EMBL" id="ACV79392.1"/>
    </source>
</evidence>
<dbReference type="InterPro" id="IPR030660">
    <property type="entry name" value="ABC_branched_ATPase_LivF/BraG"/>
</dbReference>
<dbReference type="AlphaFoldDB" id="C8XBN8"/>
<organism evidence="7 8">
    <name type="scientific">Nakamurella multipartita (strain ATCC 700099 / DSM 44233 / CIP 104796 / JCM 9543 / NBRC 105858 / Y-104)</name>
    <name type="common">Microsphaera multipartita</name>
    <dbReference type="NCBI Taxonomy" id="479431"/>
    <lineage>
        <taxon>Bacteria</taxon>
        <taxon>Bacillati</taxon>
        <taxon>Actinomycetota</taxon>
        <taxon>Actinomycetes</taxon>
        <taxon>Nakamurellales</taxon>
        <taxon>Nakamurellaceae</taxon>
        <taxon>Nakamurella</taxon>
    </lineage>
</organism>
<dbReference type="PIRSF" id="PIRSF039137">
    <property type="entry name" value="ABC_branched_ATPase"/>
    <property type="match status" value="1"/>
</dbReference>
<dbReference type="PROSITE" id="PS50893">
    <property type="entry name" value="ABC_TRANSPORTER_2"/>
    <property type="match status" value="1"/>
</dbReference>
<evidence type="ECO:0000256" key="5">
    <source>
        <dbReference type="ARBA" id="ARBA00022970"/>
    </source>
</evidence>
<evidence type="ECO:0000256" key="3">
    <source>
        <dbReference type="ARBA" id="ARBA00022741"/>
    </source>
</evidence>
<accession>C8XBN8</accession>
<evidence type="ECO:0000256" key="4">
    <source>
        <dbReference type="ARBA" id="ARBA00022840"/>
    </source>
</evidence>
<dbReference type="GO" id="GO:0015807">
    <property type="term" value="P:L-amino acid transport"/>
    <property type="evidence" value="ECO:0007669"/>
    <property type="project" value="TreeGrafter"/>
</dbReference>
<dbReference type="InterPro" id="IPR003593">
    <property type="entry name" value="AAA+_ATPase"/>
</dbReference>
<keyword evidence="4" id="KW-0067">ATP-binding</keyword>
<keyword evidence="2" id="KW-0813">Transport</keyword>
<protein>
    <submittedName>
        <fullName evidence="7">ABC transporter related</fullName>
    </submittedName>
</protein>
<dbReference type="InterPro" id="IPR027417">
    <property type="entry name" value="P-loop_NTPase"/>
</dbReference>
<dbReference type="EMBL" id="CP001737">
    <property type="protein sequence ID" value="ACV79392.1"/>
    <property type="molecule type" value="Genomic_DNA"/>
</dbReference>
<dbReference type="PANTHER" id="PTHR43820:SF4">
    <property type="entry name" value="HIGH-AFFINITY BRANCHED-CHAIN AMINO ACID TRANSPORT ATP-BINDING PROTEIN LIVF"/>
    <property type="match status" value="1"/>
</dbReference>
<dbReference type="KEGG" id="nml:Namu_3056"/>
<dbReference type="Proteomes" id="UP000002218">
    <property type="component" value="Chromosome"/>
</dbReference>
<dbReference type="InterPro" id="IPR052156">
    <property type="entry name" value="BCAA_Transport_ATP-bd_LivF"/>
</dbReference>
<dbReference type="eggNOG" id="COG0410">
    <property type="taxonomic scope" value="Bacteria"/>
</dbReference>
<dbReference type="InterPro" id="IPR017871">
    <property type="entry name" value="ABC_transporter-like_CS"/>
</dbReference>
<comment type="similarity">
    <text evidence="1">Belongs to the ABC transporter superfamily.</text>
</comment>
<dbReference type="CDD" id="cd03224">
    <property type="entry name" value="ABC_TM1139_LivF_branched"/>
    <property type="match status" value="1"/>
</dbReference>
<dbReference type="InParanoid" id="C8XBN8"/>
<dbReference type="InterPro" id="IPR003439">
    <property type="entry name" value="ABC_transporter-like_ATP-bd"/>
</dbReference>
<dbReference type="PANTHER" id="PTHR43820">
    <property type="entry name" value="HIGH-AFFINITY BRANCHED-CHAIN AMINO ACID TRANSPORT ATP-BINDING PROTEIN LIVF"/>
    <property type="match status" value="1"/>
</dbReference>
<reference evidence="8" key="1">
    <citation type="submission" date="2009-09" db="EMBL/GenBank/DDBJ databases">
        <title>The complete genome of Nakamurella multipartita DSM 44233.</title>
        <authorList>
            <consortium name="US DOE Joint Genome Institute (JGI-PGF)"/>
            <person name="Lucas S."/>
            <person name="Copeland A."/>
            <person name="Lapidus A."/>
            <person name="Glavina del Rio T."/>
            <person name="Dalin E."/>
            <person name="Tice H."/>
            <person name="Bruce D."/>
            <person name="Goodwin L."/>
            <person name="Pitluck S."/>
            <person name="Kyrpides N."/>
            <person name="Mavromatis K."/>
            <person name="Ivanova N."/>
            <person name="Ovchinnikova G."/>
            <person name="Sims D."/>
            <person name="Meincke L."/>
            <person name="Brettin T."/>
            <person name="Detter J.C."/>
            <person name="Han C."/>
            <person name="Larimer F."/>
            <person name="Land M."/>
            <person name="Hauser L."/>
            <person name="Markowitz V."/>
            <person name="Cheng J.-F."/>
            <person name="Hugenholtz P."/>
            <person name="Woyke T."/>
            <person name="Wu D."/>
            <person name="Klenk H.-P."/>
            <person name="Eisen J.A."/>
        </authorList>
    </citation>
    <scope>NUCLEOTIDE SEQUENCE [LARGE SCALE GENOMIC DNA]</scope>
    <source>
        <strain evidence="8">ATCC 700099 / DSM 44233 / CIP 104796 / JCM 9543 / NBRC 105858 / Y-104</strain>
    </source>
</reference>
<dbReference type="Pfam" id="PF00005">
    <property type="entry name" value="ABC_tran"/>
    <property type="match status" value="1"/>
</dbReference>
<dbReference type="Gene3D" id="3.40.50.300">
    <property type="entry name" value="P-loop containing nucleotide triphosphate hydrolases"/>
    <property type="match status" value="1"/>
</dbReference>
<dbReference type="GO" id="GO:0016887">
    <property type="term" value="F:ATP hydrolysis activity"/>
    <property type="evidence" value="ECO:0007669"/>
    <property type="project" value="InterPro"/>
</dbReference>
<dbReference type="HOGENOM" id="CLU_000604_1_2_11"/>
<name>C8XBN8_NAKMY</name>
<keyword evidence="3" id="KW-0547">Nucleotide-binding</keyword>
<dbReference type="OrthoDB" id="9805514at2"/>
<gene>
    <name evidence="7" type="ordered locus">Namu_3056</name>
</gene>
<dbReference type="SMART" id="SM00382">
    <property type="entry name" value="AAA"/>
    <property type="match status" value="1"/>
</dbReference>
<keyword evidence="5" id="KW-0029">Amino-acid transport</keyword>
<dbReference type="PROSITE" id="PS00211">
    <property type="entry name" value="ABC_TRANSPORTER_1"/>
    <property type="match status" value="1"/>
</dbReference>
<evidence type="ECO:0000313" key="8">
    <source>
        <dbReference type="Proteomes" id="UP000002218"/>
    </source>
</evidence>
<proteinExistence type="inferred from homology"/>
<dbReference type="GO" id="GO:0005524">
    <property type="term" value="F:ATP binding"/>
    <property type="evidence" value="ECO:0007669"/>
    <property type="project" value="UniProtKB-KW"/>
</dbReference>
<reference evidence="7 8" key="2">
    <citation type="journal article" date="2010" name="Stand. Genomic Sci.">
        <title>Complete genome sequence of Nakamurella multipartita type strain (Y-104).</title>
        <authorList>
            <person name="Tice H."/>
            <person name="Mayilraj S."/>
            <person name="Sims D."/>
            <person name="Lapidus A."/>
            <person name="Nolan M."/>
            <person name="Lucas S."/>
            <person name="Glavina Del Rio T."/>
            <person name="Copeland A."/>
            <person name="Cheng J.F."/>
            <person name="Meincke L."/>
            <person name="Bruce D."/>
            <person name="Goodwin L."/>
            <person name="Pitluck S."/>
            <person name="Ivanova N."/>
            <person name="Mavromatis K."/>
            <person name="Ovchinnikova G."/>
            <person name="Pati A."/>
            <person name="Chen A."/>
            <person name="Palaniappan K."/>
            <person name="Land M."/>
            <person name="Hauser L."/>
            <person name="Chang Y.J."/>
            <person name="Jeffries C.D."/>
            <person name="Detter J.C."/>
            <person name="Brettin T."/>
            <person name="Rohde M."/>
            <person name="Goker M."/>
            <person name="Bristow J."/>
            <person name="Eisen J.A."/>
            <person name="Markowitz V."/>
            <person name="Hugenholtz P."/>
            <person name="Kyrpides N.C."/>
            <person name="Klenk H.P."/>
            <person name="Chen F."/>
        </authorList>
    </citation>
    <scope>NUCLEOTIDE SEQUENCE [LARGE SCALE GENOMIC DNA]</scope>
    <source>
        <strain evidence="8">ATCC 700099 / DSM 44233 / CIP 104796 / JCM 9543 / NBRC 105858 / Y-104</strain>
    </source>
</reference>